<dbReference type="InterPro" id="IPR000340">
    <property type="entry name" value="Dual-sp_phosphatase_cat-dom"/>
</dbReference>
<dbReference type="SMART" id="SM00195">
    <property type="entry name" value="DSPc"/>
    <property type="match status" value="1"/>
</dbReference>
<keyword evidence="3" id="KW-1185">Reference proteome</keyword>
<reference evidence="2 3" key="1">
    <citation type="journal article" date="2018" name="BMC Genomics">
        <title>Genomic comparison of Trypanosoma conorhini and Trypanosoma rangeli to Trypanosoma cruzi strains of high and low virulence.</title>
        <authorList>
            <person name="Bradwell K.R."/>
            <person name="Koparde V.N."/>
            <person name="Matveyev A.V."/>
            <person name="Serrano M.G."/>
            <person name="Alves J.M."/>
            <person name="Parikh H."/>
            <person name="Huang B."/>
            <person name="Lee V."/>
            <person name="Espinosa-Alvarez O."/>
            <person name="Ortiz P.A."/>
            <person name="Costa-Martins A.G."/>
            <person name="Teixeira M.M."/>
            <person name="Buck G.A."/>
        </authorList>
    </citation>
    <scope>NUCLEOTIDE SEQUENCE [LARGE SCALE GENOMIC DNA]</scope>
    <source>
        <strain evidence="2 3">AM80</strain>
    </source>
</reference>
<keyword evidence="2" id="KW-0378">Hydrolase</keyword>
<feature type="domain" description="Tyrosine specific protein phosphatases" evidence="1">
    <location>
        <begin position="208"/>
        <end position="277"/>
    </location>
</feature>
<protein>
    <submittedName>
        <fullName evidence="2">Dual specificity phosphatase</fullName>
        <ecNumber evidence="2">3.1.3.-</ecNumber>
    </submittedName>
</protein>
<dbReference type="EC" id="3.1.3.-" evidence="2"/>
<dbReference type="InterPro" id="IPR029021">
    <property type="entry name" value="Prot-tyrosine_phosphatase-like"/>
</dbReference>
<sequence>MRPDIYSREDEKRISELHGRVKCGGSLSNEEAVELAQLKRLYHEFIEEGERRLQLQGEPETKEVTEADKSGDVLLALQETVTSAGKAAYFWGSLVATLVPGYFGRKVGLTSGFLHWNFITDWLILGALPVVTKVGSSGNHLVQIREQLESRGVKLGLVVACLEDAEVNGFGVPMISFADESSWHEYVSPAVQYLRLSMPDTTANISFDSVWRAVQQMHKCITERKCVVYLHCKAGKGRSWMVAMCYLTSYGGMTFDDAEQLIRFTRAQINPSPAQQAFAARFAARISTQQEQDVC</sequence>
<dbReference type="PANTHER" id="PTHR46274">
    <property type="entry name" value="PHOSPHATIDYLINOSITOL PHOSPHATASE"/>
    <property type="match status" value="1"/>
</dbReference>
<dbReference type="Proteomes" id="UP000283634">
    <property type="component" value="Unassembled WGS sequence"/>
</dbReference>
<dbReference type="OMA" id="RRYHTFI"/>
<dbReference type="RefSeq" id="XP_029237903.1">
    <property type="nucleotide sequence ID" value="XM_029382317.1"/>
</dbReference>
<dbReference type="PANTHER" id="PTHR46274:SF6">
    <property type="entry name" value="TYR_PHOSPHATASE_2 DOMAIN-CONTAINING PROTEIN"/>
    <property type="match status" value="1"/>
</dbReference>
<accession>A0A3R7ME04</accession>
<evidence type="ECO:0000313" key="3">
    <source>
        <dbReference type="Proteomes" id="UP000283634"/>
    </source>
</evidence>
<gene>
    <name evidence="2" type="ORF">TraAM80_05438</name>
</gene>
<organism evidence="2 3">
    <name type="scientific">Trypanosoma rangeli</name>
    <dbReference type="NCBI Taxonomy" id="5698"/>
    <lineage>
        <taxon>Eukaryota</taxon>
        <taxon>Discoba</taxon>
        <taxon>Euglenozoa</taxon>
        <taxon>Kinetoplastea</taxon>
        <taxon>Metakinetoplastina</taxon>
        <taxon>Trypanosomatida</taxon>
        <taxon>Trypanosomatidae</taxon>
        <taxon>Trypanosoma</taxon>
        <taxon>Herpetosoma</taxon>
    </lineage>
</organism>
<dbReference type="Pfam" id="PF00782">
    <property type="entry name" value="DSPc"/>
    <property type="match status" value="1"/>
</dbReference>
<dbReference type="VEuPathDB" id="TriTrypDB:TRSC58_02880"/>
<dbReference type="InterPro" id="IPR020422">
    <property type="entry name" value="TYR_PHOSPHATASE_DUAL_dom"/>
</dbReference>
<dbReference type="Gene3D" id="3.90.190.10">
    <property type="entry name" value="Protein tyrosine phosphatase superfamily"/>
    <property type="match status" value="1"/>
</dbReference>
<name>A0A3R7ME04_TRYRA</name>
<dbReference type="AlphaFoldDB" id="A0A3R7ME04"/>
<dbReference type="OrthoDB" id="273181at2759"/>
<comment type="caution">
    <text evidence="2">The sequence shown here is derived from an EMBL/GenBank/DDBJ whole genome shotgun (WGS) entry which is preliminary data.</text>
</comment>
<evidence type="ECO:0000313" key="2">
    <source>
        <dbReference type="EMBL" id="RNF04086.1"/>
    </source>
</evidence>
<dbReference type="EMBL" id="MKGL01000174">
    <property type="protein sequence ID" value="RNF04086.1"/>
    <property type="molecule type" value="Genomic_DNA"/>
</dbReference>
<proteinExistence type="predicted"/>
<dbReference type="GO" id="GO:0016787">
    <property type="term" value="F:hydrolase activity"/>
    <property type="evidence" value="ECO:0007669"/>
    <property type="project" value="UniProtKB-KW"/>
</dbReference>
<dbReference type="SUPFAM" id="SSF52799">
    <property type="entry name" value="(Phosphotyrosine protein) phosphatases II"/>
    <property type="match status" value="1"/>
</dbReference>
<dbReference type="InterPro" id="IPR000387">
    <property type="entry name" value="Tyr_Pase_dom"/>
</dbReference>
<evidence type="ECO:0000259" key="1">
    <source>
        <dbReference type="PROSITE" id="PS50056"/>
    </source>
</evidence>
<dbReference type="GeneID" id="40329371"/>
<dbReference type="PROSITE" id="PS50056">
    <property type="entry name" value="TYR_PHOSPHATASE_2"/>
    <property type="match status" value="1"/>
</dbReference>